<name>A0ACC0F1M6_9ERIC</name>
<protein>
    <submittedName>
        <fullName evidence="1">Uncharacterized protein</fullName>
    </submittedName>
</protein>
<accession>A0ACC0F1M6</accession>
<sequence length="71" mass="8166">MPPPRTSPRVRVEAVPRRLFWRSVMMPRWTTAREVSGGADLRLRVVSPILEPSKERIGRVASSERIGEVWL</sequence>
<comment type="caution">
    <text evidence="1">The sequence shown here is derived from an EMBL/GenBank/DDBJ whole genome shotgun (WGS) entry which is preliminary data.</text>
</comment>
<proteinExistence type="predicted"/>
<dbReference type="Proteomes" id="UP001060215">
    <property type="component" value="Chromosome 11"/>
</dbReference>
<organism evidence="1 2">
    <name type="scientific">Camellia lanceoleosa</name>
    <dbReference type="NCBI Taxonomy" id="1840588"/>
    <lineage>
        <taxon>Eukaryota</taxon>
        <taxon>Viridiplantae</taxon>
        <taxon>Streptophyta</taxon>
        <taxon>Embryophyta</taxon>
        <taxon>Tracheophyta</taxon>
        <taxon>Spermatophyta</taxon>
        <taxon>Magnoliopsida</taxon>
        <taxon>eudicotyledons</taxon>
        <taxon>Gunneridae</taxon>
        <taxon>Pentapetalae</taxon>
        <taxon>asterids</taxon>
        <taxon>Ericales</taxon>
        <taxon>Theaceae</taxon>
        <taxon>Camellia</taxon>
    </lineage>
</organism>
<reference evidence="1 2" key="1">
    <citation type="journal article" date="2022" name="Plant J.">
        <title>Chromosome-level genome of Camellia lanceoleosa provides a valuable resource for understanding genome evolution and self-incompatibility.</title>
        <authorList>
            <person name="Gong W."/>
            <person name="Xiao S."/>
            <person name="Wang L."/>
            <person name="Liao Z."/>
            <person name="Chang Y."/>
            <person name="Mo W."/>
            <person name="Hu G."/>
            <person name="Li W."/>
            <person name="Zhao G."/>
            <person name="Zhu H."/>
            <person name="Hu X."/>
            <person name="Ji K."/>
            <person name="Xiang X."/>
            <person name="Song Q."/>
            <person name="Yuan D."/>
            <person name="Jin S."/>
            <person name="Zhang L."/>
        </authorList>
    </citation>
    <scope>NUCLEOTIDE SEQUENCE [LARGE SCALE GENOMIC DNA]</scope>
    <source>
        <strain evidence="1">SQ_2022a</strain>
    </source>
</reference>
<dbReference type="EMBL" id="CM045768">
    <property type="protein sequence ID" value="KAI7982455.1"/>
    <property type="molecule type" value="Genomic_DNA"/>
</dbReference>
<evidence type="ECO:0000313" key="1">
    <source>
        <dbReference type="EMBL" id="KAI7982455.1"/>
    </source>
</evidence>
<keyword evidence="2" id="KW-1185">Reference proteome</keyword>
<evidence type="ECO:0000313" key="2">
    <source>
        <dbReference type="Proteomes" id="UP001060215"/>
    </source>
</evidence>
<gene>
    <name evidence="1" type="ORF">LOK49_LG15G01272</name>
</gene>